<keyword evidence="2" id="KW-0645">Protease</keyword>
<evidence type="ECO:0000313" key="8">
    <source>
        <dbReference type="EMBL" id="KKO09005.1"/>
    </source>
</evidence>
<feature type="domain" description="Peptidase M48" evidence="7">
    <location>
        <begin position="67"/>
        <end position="257"/>
    </location>
</feature>
<dbReference type="InterPro" id="IPR051156">
    <property type="entry name" value="Mito/Outer_Membr_Metalloprot"/>
</dbReference>
<comment type="cofactor">
    <cofactor evidence="1">
        <name>Zn(2+)</name>
        <dbReference type="ChEBI" id="CHEBI:29105"/>
    </cofactor>
</comment>
<keyword evidence="5" id="KW-0862">Zinc</keyword>
<evidence type="ECO:0000256" key="5">
    <source>
        <dbReference type="ARBA" id="ARBA00022833"/>
    </source>
</evidence>
<keyword evidence="6" id="KW-0482">Metalloprotease</keyword>
<keyword evidence="3" id="KW-0479">Metal-binding</keyword>
<dbReference type="EMBL" id="LAZR01000008">
    <property type="protein sequence ID" value="KKO09005.1"/>
    <property type="molecule type" value="Genomic_DNA"/>
</dbReference>
<dbReference type="Gene3D" id="3.30.2010.10">
    <property type="entry name" value="Metalloproteases ('zincins'), catalytic domain"/>
    <property type="match status" value="1"/>
</dbReference>
<protein>
    <recommendedName>
        <fullName evidence="7">Peptidase M48 domain-containing protein</fullName>
    </recommendedName>
</protein>
<evidence type="ECO:0000256" key="6">
    <source>
        <dbReference type="ARBA" id="ARBA00023049"/>
    </source>
</evidence>
<dbReference type="GO" id="GO:0046872">
    <property type="term" value="F:metal ion binding"/>
    <property type="evidence" value="ECO:0007669"/>
    <property type="project" value="UniProtKB-KW"/>
</dbReference>
<dbReference type="GO" id="GO:0051603">
    <property type="term" value="P:proteolysis involved in protein catabolic process"/>
    <property type="evidence" value="ECO:0007669"/>
    <property type="project" value="TreeGrafter"/>
</dbReference>
<organism evidence="8">
    <name type="scientific">marine sediment metagenome</name>
    <dbReference type="NCBI Taxonomy" id="412755"/>
    <lineage>
        <taxon>unclassified sequences</taxon>
        <taxon>metagenomes</taxon>
        <taxon>ecological metagenomes</taxon>
    </lineage>
</organism>
<keyword evidence="4" id="KW-0378">Hydrolase</keyword>
<evidence type="ECO:0000256" key="3">
    <source>
        <dbReference type="ARBA" id="ARBA00022723"/>
    </source>
</evidence>
<name>A0A0F9VY27_9ZZZZ</name>
<proteinExistence type="predicted"/>
<sequence>MRLRSTRHWLLVTSALILAVGLQSCAVNPATGQPNLVLMSESRELEIGQEEHEKVLASMRVLEDQRVNEYVSEVGQRVAQGSHRNDLEYTFTVIDSPEINAFALPGGYVYINRGLLLYLKSEDELAAVLAHEVGHITARHAIQQQARGRLGNAAATVGGVVAAVATGSGYIGSELAQIGSIWAAAGVSGFGRDNELEADSLGAEYLYNAGYNPRAMIDVLSVLKNQEDFNVRVAQRQPTYHGLFTTHPRNDVRLQQAVAQAGNLPDDEARESDHAVFRSHMDGLLFGENTSVASDRNRYYQDLMSYTMVFPDNWSVSDTTTTVLARSPGGGASIGVEAQRLRENKEPRLYIRENLGITDLQRSEPLSQYRLLGHTGVHTNADGHQERIAVFYLGPRVFVIRAEIEESEMSEDLESLLFSSIRTFRPIQTNERSASNGLRVRYVQVTQGFDWGALAAASPVTQYPEQTLRLLNGYYPIGTPESGEWIKILQ</sequence>
<dbReference type="CDD" id="cd07333">
    <property type="entry name" value="M48C_bepA_like"/>
    <property type="match status" value="1"/>
</dbReference>
<dbReference type="PROSITE" id="PS51257">
    <property type="entry name" value="PROKAR_LIPOPROTEIN"/>
    <property type="match status" value="1"/>
</dbReference>
<reference evidence="8" key="1">
    <citation type="journal article" date="2015" name="Nature">
        <title>Complex archaea that bridge the gap between prokaryotes and eukaryotes.</title>
        <authorList>
            <person name="Spang A."/>
            <person name="Saw J.H."/>
            <person name="Jorgensen S.L."/>
            <person name="Zaremba-Niedzwiedzka K."/>
            <person name="Martijn J."/>
            <person name="Lind A.E."/>
            <person name="van Eijk R."/>
            <person name="Schleper C."/>
            <person name="Guy L."/>
            <person name="Ettema T.J."/>
        </authorList>
    </citation>
    <scope>NUCLEOTIDE SEQUENCE</scope>
</reference>
<accession>A0A0F9VY27</accession>
<dbReference type="Pfam" id="PF01435">
    <property type="entry name" value="Peptidase_M48"/>
    <property type="match status" value="1"/>
</dbReference>
<dbReference type="InterPro" id="IPR001915">
    <property type="entry name" value="Peptidase_M48"/>
</dbReference>
<dbReference type="PANTHER" id="PTHR22726">
    <property type="entry name" value="METALLOENDOPEPTIDASE OMA1"/>
    <property type="match status" value="1"/>
</dbReference>
<evidence type="ECO:0000256" key="1">
    <source>
        <dbReference type="ARBA" id="ARBA00001947"/>
    </source>
</evidence>
<gene>
    <name evidence="8" type="ORF">LCGC14_0041240</name>
</gene>
<dbReference type="PANTHER" id="PTHR22726:SF24">
    <property type="entry name" value="M48 FAMILY METALLOPEPTIDASE"/>
    <property type="match status" value="1"/>
</dbReference>
<dbReference type="AlphaFoldDB" id="A0A0F9VY27"/>
<dbReference type="GO" id="GO:0016020">
    <property type="term" value="C:membrane"/>
    <property type="evidence" value="ECO:0007669"/>
    <property type="project" value="TreeGrafter"/>
</dbReference>
<evidence type="ECO:0000256" key="4">
    <source>
        <dbReference type="ARBA" id="ARBA00022801"/>
    </source>
</evidence>
<evidence type="ECO:0000256" key="2">
    <source>
        <dbReference type="ARBA" id="ARBA00022670"/>
    </source>
</evidence>
<evidence type="ECO:0000259" key="7">
    <source>
        <dbReference type="Pfam" id="PF01435"/>
    </source>
</evidence>
<comment type="caution">
    <text evidence="8">The sequence shown here is derived from an EMBL/GenBank/DDBJ whole genome shotgun (WGS) entry which is preliminary data.</text>
</comment>
<dbReference type="GO" id="GO:0004222">
    <property type="term" value="F:metalloendopeptidase activity"/>
    <property type="evidence" value="ECO:0007669"/>
    <property type="project" value="InterPro"/>
</dbReference>